<evidence type="ECO:0000313" key="2">
    <source>
        <dbReference type="Proteomes" id="UP001233999"/>
    </source>
</evidence>
<dbReference type="EMBL" id="JASPKZ010000831">
    <property type="protein sequence ID" value="KAJ9599147.1"/>
    <property type="molecule type" value="Genomic_DNA"/>
</dbReference>
<reference evidence="1" key="2">
    <citation type="submission" date="2023-05" db="EMBL/GenBank/DDBJ databases">
        <authorList>
            <person name="Fouks B."/>
        </authorList>
    </citation>
    <scope>NUCLEOTIDE SEQUENCE</scope>
    <source>
        <strain evidence="1">Stay&amp;Tobe</strain>
        <tissue evidence="1">Testes</tissue>
    </source>
</reference>
<reference evidence="1" key="1">
    <citation type="journal article" date="2023" name="IScience">
        <title>Live-bearing cockroach genome reveals convergent evolutionary mechanisms linked to viviparity in insects and beyond.</title>
        <authorList>
            <person name="Fouks B."/>
            <person name="Harrison M.C."/>
            <person name="Mikhailova A.A."/>
            <person name="Marchal E."/>
            <person name="English S."/>
            <person name="Carruthers M."/>
            <person name="Jennings E.C."/>
            <person name="Chiamaka E.L."/>
            <person name="Frigard R.A."/>
            <person name="Pippel M."/>
            <person name="Attardo G.M."/>
            <person name="Benoit J.B."/>
            <person name="Bornberg-Bauer E."/>
            <person name="Tobe S.S."/>
        </authorList>
    </citation>
    <scope>NUCLEOTIDE SEQUENCE</scope>
    <source>
        <strain evidence="1">Stay&amp;Tobe</strain>
    </source>
</reference>
<name>A0AAD8AJ72_DIPPU</name>
<evidence type="ECO:0000313" key="1">
    <source>
        <dbReference type="EMBL" id="KAJ9599147.1"/>
    </source>
</evidence>
<feature type="non-terminal residue" evidence="1">
    <location>
        <position position="1"/>
    </location>
</feature>
<keyword evidence="2" id="KW-1185">Reference proteome</keyword>
<dbReference type="Proteomes" id="UP001233999">
    <property type="component" value="Unassembled WGS sequence"/>
</dbReference>
<proteinExistence type="predicted"/>
<organism evidence="1 2">
    <name type="scientific">Diploptera punctata</name>
    <name type="common">Pacific beetle cockroach</name>
    <dbReference type="NCBI Taxonomy" id="6984"/>
    <lineage>
        <taxon>Eukaryota</taxon>
        <taxon>Metazoa</taxon>
        <taxon>Ecdysozoa</taxon>
        <taxon>Arthropoda</taxon>
        <taxon>Hexapoda</taxon>
        <taxon>Insecta</taxon>
        <taxon>Pterygota</taxon>
        <taxon>Neoptera</taxon>
        <taxon>Polyneoptera</taxon>
        <taxon>Dictyoptera</taxon>
        <taxon>Blattodea</taxon>
        <taxon>Blaberoidea</taxon>
        <taxon>Blaberidae</taxon>
        <taxon>Diplopterinae</taxon>
        <taxon>Diploptera</taxon>
    </lineage>
</organism>
<dbReference type="AlphaFoldDB" id="A0AAD8AJ72"/>
<accession>A0AAD8AJ72</accession>
<comment type="caution">
    <text evidence="1">The sequence shown here is derived from an EMBL/GenBank/DDBJ whole genome shotgun (WGS) entry which is preliminary data.</text>
</comment>
<gene>
    <name evidence="1" type="ORF">L9F63_010415</name>
</gene>
<protein>
    <submittedName>
        <fullName evidence="1">Uncharacterized protein</fullName>
    </submittedName>
</protein>
<sequence length="87" mass="10109">MIARGPITSKGSNSSNAAVIFYRSYIFFYKYLYFQFHFKTTFSFSKESRQLSCNLPDSTIACLTNFTRAPCQLKRKSENFAIFSKED</sequence>